<proteinExistence type="inferred from homology"/>
<dbReference type="OrthoDB" id="283370at2"/>
<evidence type="ECO:0000259" key="3">
    <source>
        <dbReference type="PROSITE" id="PS51127"/>
    </source>
</evidence>
<feature type="region of interest" description="Disordered" evidence="2">
    <location>
        <begin position="2480"/>
        <end position="2502"/>
    </location>
</feature>
<protein>
    <recommendedName>
        <fullName evidence="7">DUF11 domain-containing protein</fullName>
    </recommendedName>
</protein>
<dbReference type="Pfam" id="PF01345">
    <property type="entry name" value="DUF11"/>
    <property type="match status" value="2"/>
</dbReference>
<dbReference type="SMART" id="SM00634">
    <property type="entry name" value="BID_1"/>
    <property type="match status" value="1"/>
</dbReference>
<dbReference type="PANTHER" id="PTHR34819:SF3">
    <property type="entry name" value="CELL SURFACE PROTEIN"/>
    <property type="match status" value="1"/>
</dbReference>
<dbReference type="InterPro" id="IPR001119">
    <property type="entry name" value="SLH_dom"/>
</dbReference>
<dbReference type="SUPFAM" id="SSF49373">
    <property type="entry name" value="Invasin/intimin cell-adhesion fragments"/>
    <property type="match status" value="1"/>
</dbReference>
<dbReference type="InterPro" id="IPR008969">
    <property type="entry name" value="CarboxyPept-like_regulatory"/>
</dbReference>
<dbReference type="SUPFAM" id="SSF49464">
    <property type="entry name" value="Carboxypeptidase regulatory domain-like"/>
    <property type="match status" value="2"/>
</dbReference>
<feature type="domain" description="Big-1" evidence="3">
    <location>
        <begin position="2051"/>
        <end position="2133"/>
    </location>
</feature>
<dbReference type="InterPro" id="IPR001434">
    <property type="entry name" value="OmcB-like_DUF11"/>
</dbReference>
<dbReference type="NCBIfam" id="TIGR01451">
    <property type="entry name" value="B_ant_repeat"/>
    <property type="match status" value="1"/>
</dbReference>
<reference evidence="5 6" key="1">
    <citation type="submission" date="2019-02" db="EMBL/GenBank/DDBJ databases">
        <title>Paenibacillus sp. nov., isolated from surface-sterilized tissue of Thalictrum simplex L.</title>
        <authorList>
            <person name="Tuo L."/>
        </authorList>
    </citation>
    <scope>NUCLEOTIDE SEQUENCE [LARGE SCALE GENOMIC DNA]</scope>
    <source>
        <strain evidence="5 6">N2SHLJ1</strain>
    </source>
</reference>
<dbReference type="EMBL" id="SIRE01000012">
    <property type="protein sequence ID" value="TBL77282.1"/>
    <property type="molecule type" value="Genomic_DNA"/>
</dbReference>
<dbReference type="PANTHER" id="PTHR34819">
    <property type="entry name" value="LARGE CYSTEINE-RICH PERIPLASMIC PROTEIN OMCB"/>
    <property type="match status" value="1"/>
</dbReference>
<feature type="domain" description="SLH" evidence="4">
    <location>
        <begin position="2738"/>
        <end position="2796"/>
    </location>
</feature>
<evidence type="ECO:0000313" key="5">
    <source>
        <dbReference type="EMBL" id="TBL77282.1"/>
    </source>
</evidence>
<evidence type="ECO:0008006" key="7">
    <source>
        <dbReference type="Google" id="ProtNLM"/>
    </source>
</evidence>
<feature type="domain" description="SLH" evidence="4">
    <location>
        <begin position="2673"/>
        <end position="2736"/>
    </location>
</feature>
<dbReference type="Pfam" id="PF13620">
    <property type="entry name" value="CarboxypepD_reg"/>
    <property type="match status" value="1"/>
</dbReference>
<dbReference type="Gene3D" id="2.60.40.10">
    <property type="entry name" value="Immunoglobulins"/>
    <property type="match status" value="1"/>
</dbReference>
<accession>A0A4Q9DSH4</accession>
<evidence type="ECO:0000256" key="1">
    <source>
        <dbReference type="ARBA" id="ARBA00010116"/>
    </source>
</evidence>
<evidence type="ECO:0000313" key="6">
    <source>
        <dbReference type="Proteomes" id="UP000293142"/>
    </source>
</evidence>
<organism evidence="5 6">
    <name type="scientific">Paenibacillus thalictri</name>
    <dbReference type="NCBI Taxonomy" id="2527873"/>
    <lineage>
        <taxon>Bacteria</taxon>
        <taxon>Bacillati</taxon>
        <taxon>Bacillota</taxon>
        <taxon>Bacilli</taxon>
        <taxon>Bacillales</taxon>
        <taxon>Paenibacillaceae</taxon>
        <taxon>Paenibacillus</taxon>
    </lineage>
</organism>
<evidence type="ECO:0000259" key="4">
    <source>
        <dbReference type="PROSITE" id="PS51272"/>
    </source>
</evidence>
<feature type="domain" description="SLH" evidence="4">
    <location>
        <begin position="2605"/>
        <end position="2672"/>
    </location>
</feature>
<evidence type="ECO:0000256" key="2">
    <source>
        <dbReference type="SAM" id="MobiDB-lite"/>
    </source>
</evidence>
<dbReference type="InterPro" id="IPR003344">
    <property type="entry name" value="Big_1_dom"/>
</dbReference>
<comment type="caution">
    <text evidence="5">The sequence shown here is derived from an EMBL/GenBank/DDBJ whole genome shotgun (WGS) entry which is preliminary data.</text>
</comment>
<dbReference type="Pfam" id="PF02369">
    <property type="entry name" value="Big_1"/>
    <property type="match status" value="1"/>
</dbReference>
<comment type="similarity">
    <text evidence="1">Belongs to the intimin/invasin family.</text>
</comment>
<keyword evidence="6" id="KW-1185">Reference proteome</keyword>
<dbReference type="Proteomes" id="UP000293142">
    <property type="component" value="Unassembled WGS sequence"/>
</dbReference>
<dbReference type="Gene3D" id="2.60.40.1120">
    <property type="entry name" value="Carboxypeptidase-like, regulatory domain"/>
    <property type="match status" value="2"/>
</dbReference>
<sequence length="2839" mass="301512">MRRKWISGGLVVLLLLEMILGAVVASAATPSPVAPGLLSVTLDTGGEIVLGRDSKVGVTITNTSSTNWAYNVGMELVLDDGLALGVQDAKLPAYTSKTGNLVLGQETTYWKDFKNVAPGEAYSFTLTINSLGSYRVKNSGGLVEFSSELGIRMNLYGTSVPRVLYEPPSVASATASRQVTIIPFTITPSKAGKQVKGAGANSSAPASGDEYGKLDVDFEIVNNSRYPTTLSGLKHEAGGELELYEAKFGSLALTASETYDFASNKRYVSWGNITLGASETKHLTYKGAFLDKSFDMTKTTLAQADNKGADLAHDTMVKGMLIYTPTVTGLSLPAGSLEYDVFVAKDIVIYKTVTPVDVGYGTVLNYTLNVKTNEYYDVSGVTVTDKIGDGQTYNSGSASLAPVPPVAPATDYEKAAGVTTLTWNLGNFPKQTEQTITYKTTVDSNWSGGTYGTGPIYAGDSIDNEATVSGTSTESGLIVSDTENTTVTIKAPKISEAITAINGLAPVSPSTDKLGKVTIGDTVTFSVYYKSSDFVAKQHKVEVVDFLPLGTKPSVSSGGTRTTIQSDGVITDTAFMLKGKSPSYTAESNMLYWDLGDVNDNVDDVAQVTIEVQNVADADISKAAENLVNLSYQNSGSRVQSQRDSVSLNYTAPSLSVTARKVDASSSLVRVNGGQTVTIAIDVKNNSTVPAYDVKLTEYLPVELVNPVQSGNPFTAGSPDGAGVIPLEFKHENNPALVKIDPGQTVTLTYKATVLNPIGALKEIKQKSHIDYYGQPSGVIKSYTNDENAKTTMQAKDATVTKTFIEGVAFDGTTLRARAQNDLRVGDWVVYKLNVDLPTGITAYNPLLTDTLPNNESLLEVMSAYNSVTHTGTTVAANVYAYTPPAAPVAPETVWSNGKLVFGNLTVTTLPSVTTAYTYYIKAKIDRLTGTTGSQYTEVQQAAAVFDWDDASGSGKVHHTNTTAKVSVTVKTPNLTASINPNSLQLEKSDPAKPLTFTIQNNGNGVAYDFVPKVTVPEGYKLASAVKNGTAETGVIAPDGLSVTFAKRDLNAMASEQFDLTVQLIDVKGSGASFSVNGITGDYYVSDEAYQNDTRKNQDVAGDDDIRSMRYVAATANASLTVPDVSLAYKIIATSNAGDTTYILPGDKARIRPGDTVDYELKVTVPPATQAFELNVEDTIAGLISGAGKTFELVNVTFDPQASIKTYDGPDANGKLTLHLGTSPDPTVKPEGITYTNVIRVRALYSQNSPTTGEFQTNKATFGTTASAGWKPTASAANKMTASQTTSVDVVQPNLAIATNGVAQTQFSDSTGTIQVGYTLTNSWPGPAYVPSLEASIPVGLSVSNITGGGTFSGGKISWKNFKVDGSSTKSLTFDLAATSAVGAGLNNITIVPTISSYESTPTPKDTVDQKAKVYTIAAPTNVTLSTAPAALTASVTDNTYGSGNTTTVRPGDTLTYKLVVHSPGASTAFHVVLPPTGLTEQDIDGVWLGEPTGTKLPYSSADNGYVIGDVTGDTTVTVTTKIKLSGGNTPSSSPYTAMYQPSVTYLSAAADSSPKTLTVPSPMQQTVIEPNVGVGISVDKTQLTTTGDNSSFILTVNNINGHSTAYSAKMTLSVTNDVYLVNVGSGAAGEQVTKDANHITWSIDAIPVGATRQLTFRIGSHNTTNVTTSVYVQANLETYYSLPNSGGKQYGPLSTSGIDVIVKGQHILSPFGDVTLTAGKDATFDHTLTNNGAGRDLFLMSIEYGPFPADLYVEGQIDKIASGRLIGGSWVWEYIADGYNVGGVLAVQLDAGGSRALKLIVHVPQETPYNEAAPHIYKLTATGQKSGSSSFVQDKVTVTGIPLDGWSGDQLRENWKLPVYGHGDSYRASAVSAVHVAGVGAIYSNGTASPEMAMKLVNDKTYVLDGYKLWSLAQRLPDDIAAGSYEVTFVGKDANGSQLEIDTTTGPVGANNPFAVKYKIVVQGQITDAAAKTPIAGAKVTLIDPASGTSVADTTTDANGNYRFDDVTVNRYDLSATKDGYADSQKEFYALPKDGTVNTIVVDMSLSPYRVTLSADPSTILGDGNSETELTAIVSDTTGKPVAGVTVTFSSPTGKGAFPKGTTAVTDEKGEAKVPLRSDVVTGVSSQRLPVVIDVQDPVRNLYATAEIVITFDPGAIFGIVTEMVNGVSQPVAGAVVEATKDFNGDGITDFAARVVTKSDGSYLIAIPRGNETYDLKITKPVQIGGQTQYISFEQSAAAGVITEDGREKFPSTKTVSGILLGKNPDQQTTQLTKQLYAAMKGYLLDSQGSIVTKSDGTRLDFPINEFGAFSAQNINAGSYRLVIVAEVAPGQEIIVNRKADGALPELVVQQNGEMNIAMELIDPYGTVTDIGTGELIPGAHVELRYADTDRNRTNGRTPGTLVNLPELIGFAPNDNHNPQDTDVYGFYAYMVYGNTDYVVTANKPTYYTYTSPIISVEDSIVRHDIQMRRVLTGSSKPVEALSAGSGGSATAEPAPAPTGTQTDVAVDLFSDRAAYPEGGVITYTIEYVNKSAHTAPNVVAEAQIPEFTTVQDAAEGIVGNGVIRWSLGDLAANASGKIVYQVLVVDKLLQQSETIMHNEARISTSAPTINPEDDQSGLQVMLFSSRYGQQLHKRYIAGYPDGLFKADRSITRAEIAAIFARIMDLQSTVKGEKLYSDVEPSFWAGGYIEAASRAGLFGGYEDNSFMPDQAITRAELSAVIARFLKLTERPPVNVHFTDTSGHWARNMTEQIYRHHVIEGYPDGTFKPDASMIRSEAVTMINRLLYRGPLRGAEVSFPDMTPEHWAFEQVEESAITHEFTRNPDGSETLLKMIPEELW</sequence>
<dbReference type="RefSeq" id="WP_131014673.1">
    <property type="nucleotide sequence ID" value="NZ_SIRE01000012.1"/>
</dbReference>
<dbReference type="InterPro" id="IPR008964">
    <property type="entry name" value="Invasin/intimin_cell_adhesion"/>
</dbReference>
<gene>
    <name evidence="5" type="ORF">EYB31_17515</name>
</gene>
<dbReference type="InterPro" id="IPR051172">
    <property type="entry name" value="Chlamydia_OmcB"/>
</dbReference>
<dbReference type="Pfam" id="PF00395">
    <property type="entry name" value="SLH"/>
    <property type="match status" value="3"/>
</dbReference>
<dbReference type="InterPro" id="IPR047589">
    <property type="entry name" value="DUF11_rpt"/>
</dbReference>
<dbReference type="InterPro" id="IPR013783">
    <property type="entry name" value="Ig-like_fold"/>
</dbReference>
<feature type="compositionally biased region" description="Low complexity" evidence="2">
    <location>
        <begin position="2490"/>
        <end position="2502"/>
    </location>
</feature>
<name>A0A4Q9DSH4_9BACL</name>
<dbReference type="PROSITE" id="PS51272">
    <property type="entry name" value="SLH"/>
    <property type="match status" value="3"/>
</dbReference>
<dbReference type="PROSITE" id="PS51127">
    <property type="entry name" value="BIG1"/>
    <property type="match status" value="1"/>
</dbReference>